<dbReference type="AlphaFoldDB" id="A0A2T7CUX6"/>
<proteinExistence type="predicted"/>
<keyword evidence="3" id="KW-1185">Reference proteome</keyword>
<dbReference type="OrthoDB" id="711917at2759"/>
<sequence>MAENGWTQGVCQEEPGFPHLLINSLERLGVTERPRYYNREYEHLGTLRCRVVLSIARSTRYPNIEPWRVTATGFQHRDAYPLAIRKALRYLCRIFEEHLIPTPMRLFPPAIRMQVWQARMRNLERRRHQEDLLYHVVAYLVSLDKLFDEQARFLREQTHRAEQAELAVRMHQIRVAQAEARTAAAISSKAVAHENLRQIQDRRMQEWTSSGTSVPAIGETPSPNWKTHHRMGRTFWDPASSNRRC</sequence>
<evidence type="ECO:0000256" key="1">
    <source>
        <dbReference type="SAM" id="MobiDB-lite"/>
    </source>
</evidence>
<name>A0A2T7CUX6_9POAL</name>
<reference evidence="2 3" key="1">
    <citation type="submission" date="2018-04" db="EMBL/GenBank/DDBJ databases">
        <title>WGS assembly of Panicum hallii var. hallii HAL2.</title>
        <authorList>
            <person name="Lovell J."/>
            <person name="Jenkins J."/>
            <person name="Lowry D."/>
            <person name="Mamidi S."/>
            <person name="Sreedasyam A."/>
            <person name="Weng X."/>
            <person name="Barry K."/>
            <person name="Bonette J."/>
            <person name="Campitelli B."/>
            <person name="Daum C."/>
            <person name="Gordon S."/>
            <person name="Gould B."/>
            <person name="Lipzen A."/>
            <person name="MacQueen A."/>
            <person name="Palacio-Mejia J."/>
            <person name="Plott C."/>
            <person name="Shakirov E."/>
            <person name="Shu S."/>
            <person name="Yoshinaga Y."/>
            <person name="Zane M."/>
            <person name="Rokhsar D."/>
            <person name="Grimwood J."/>
            <person name="Schmutz J."/>
            <person name="Juenger T."/>
        </authorList>
    </citation>
    <scope>NUCLEOTIDE SEQUENCE [LARGE SCALE GENOMIC DNA]</scope>
    <source>
        <strain evidence="3">cv. HAL2</strain>
    </source>
</reference>
<dbReference type="Gramene" id="PUZ47111">
    <property type="protein sequence ID" value="PUZ47111"/>
    <property type="gene ID" value="GQ55_7G136700"/>
</dbReference>
<evidence type="ECO:0000313" key="3">
    <source>
        <dbReference type="Proteomes" id="UP000244336"/>
    </source>
</evidence>
<gene>
    <name evidence="2" type="ORF">GQ55_7G136700</name>
</gene>
<evidence type="ECO:0000313" key="2">
    <source>
        <dbReference type="EMBL" id="PUZ47111.1"/>
    </source>
</evidence>
<dbReference type="Proteomes" id="UP000244336">
    <property type="component" value="Chromosome 7"/>
</dbReference>
<protein>
    <submittedName>
        <fullName evidence="2">Uncharacterized protein</fullName>
    </submittedName>
</protein>
<organism evidence="2 3">
    <name type="scientific">Panicum hallii var. hallii</name>
    <dbReference type="NCBI Taxonomy" id="1504633"/>
    <lineage>
        <taxon>Eukaryota</taxon>
        <taxon>Viridiplantae</taxon>
        <taxon>Streptophyta</taxon>
        <taxon>Embryophyta</taxon>
        <taxon>Tracheophyta</taxon>
        <taxon>Spermatophyta</taxon>
        <taxon>Magnoliopsida</taxon>
        <taxon>Liliopsida</taxon>
        <taxon>Poales</taxon>
        <taxon>Poaceae</taxon>
        <taxon>PACMAD clade</taxon>
        <taxon>Panicoideae</taxon>
        <taxon>Panicodae</taxon>
        <taxon>Paniceae</taxon>
        <taxon>Panicinae</taxon>
        <taxon>Panicum</taxon>
        <taxon>Panicum sect. Panicum</taxon>
    </lineage>
</organism>
<accession>A0A2T7CUX6</accession>
<dbReference type="EMBL" id="CM009755">
    <property type="protein sequence ID" value="PUZ47111.1"/>
    <property type="molecule type" value="Genomic_DNA"/>
</dbReference>
<feature type="region of interest" description="Disordered" evidence="1">
    <location>
        <begin position="207"/>
        <end position="245"/>
    </location>
</feature>